<evidence type="ECO:0000313" key="1">
    <source>
        <dbReference type="EMBL" id="RDU98282.1"/>
    </source>
</evidence>
<name>A0A3D8JZM5_9BURK</name>
<dbReference type="EMBL" id="QRGA01000007">
    <property type="protein sequence ID" value="RDU98282.1"/>
    <property type="molecule type" value="Genomic_DNA"/>
</dbReference>
<dbReference type="AlphaFoldDB" id="A0A3D8JZM5"/>
<accession>A0A3D8JZM5</accession>
<sequence>MALSEAAFALHVHLRVRLPLHPPVRIPDPKSIVHAIVKEDHAIDQTLKGVVTVPDETVVTTGKRVAVVGKDVVVDGVKVTSVAGKDVAKVAVAVARKSLLGLDIEGKTLTAAAESARSSASQTLLDVRNGNFGQAIKDAENTVVSACAVASPDDVQDSSQLIADAREALGDSLSAVQSFRGGRLEAAALAMADGLKHSGNLISAVPGEEYVGTAVSRAGDALRLQAPYAKEIVADAKARNVRAIVDDTAAEYVEPAKAAITLARDSTASAAMGRFGEAALQAVAAVSLVAGQGSTGGTSTIDDAITEAQSALASLKSGDLVMASQHAADALSAAGNGLDGSDDGESQSLLAAAGVIKQSTVTVKQDTVELSTR</sequence>
<protein>
    <submittedName>
        <fullName evidence="1">Uncharacterized protein</fullName>
    </submittedName>
</protein>
<reference evidence="1 2" key="1">
    <citation type="submission" date="2018-08" db="EMBL/GenBank/DDBJ databases">
        <title>Paraburkholderia sp. DHOM06 isolated from forest soil.</title>
        <authorList>
            <person name="Gao Z.-H."/>
            <person name="Qiu L.-H."/>
        </authorList>
    </citation>
    <scope>NUCLEOTIDE SEQUENCE [LARGE SCALE GENOMIC DNA]</scope>
    <source>
        <strain evidence="1 2">DHOM06</strain>
    </source>
</reference>
<comment type="caution">
    <text evidence="1">The sequence shown here is derived from an EMBL/GenBank/DDBJ whole genome shotgun (WGS) entry which is preliminary data.</text>
</comment>
<dbReference type="Proteomes" id="UP000256838">
    <property type="component" value="Unassembled WGS sequence"/>
</dbReference>
<evidence type="ECO:0000313" key="2">
    <source>
        <dbReference type="Proteomes" id="UP000256838"/>
    </source>
</evidence>
<proteinExistence type="predicted"/>
<keyword evidence="2" id="KW-1185">Reference proteome</keyword>
<gene>
    <name evidence="1" type="ORF">DWV00_13265</name>
</gene>
<organism evidence="1 2">
    <name type="scientific">Trinickia dinghuensis</name>
    <dbReference type="NCBI Taxonomy" id="2291023"/>
    <lineage>
        <taxon>Bacteria</taxon>
        <taxon>Pseudomonadati</taxon>
        <taxon>Pseudomonadota</taxon>
        <taxon>Betaproteobacteria</taxon>
        <taxon>Burkholderiales</taxon>
        <taxon>Burkholderiaceae</taxon>
        <taxon>Trinickia</taxon>
    </lineage>
</organism>